<accession>A0A8H7PZX5</accession>
<dbReference type="AlphaFoldDB" id="A0A8H7PZX5"/>
<organism evidence="1 2">
    <name type="scientific">Umbelopsis vinacea</name>
    <dbReference type="NCBI Taxonomy" id="44442"/>
    <lineage>
        <taxon>Eukaryota</taxon>
        <taxon>Fungi</taxon>
        <taxon>Fungi incertae sedis</taxon>
        <taxon>Mucoromycota</taxon>
        <taxon>Mucoromycotina</taxon>
        <taxon>Umbelopsidomycetes</taxon>
        <taxon>Umbelopsidales</taxon>
        <taxon>Umbelopsidaceae</taxon>
        <taxon>Umbelopsis</taxon>
    </lineage>
</organism>
<proteinExistence type="predicted"/>
<dbReference type="Proteomes" id="UP000612746">
    <property type="component" value="Unassembled WGS sequence"/>
</dbReference>
<feature type="non-terminal residue" evidence="1">
    <location>
        <position position="1"/>
    </location>
</feature>
<name>A0A8H7PZX5_9FUNG</name>
<keyword evidence="2" id="KW-1185">Reference proteome</keyword>
<sequence>QQLHHQSTQQYRITMNRRLDQLPLVDHKVDPRLEDRYRRRLHSPQSLAPNMRSRRIQVGAIGISAGKLTTRTSSTQDTVHHCLQYLTENLCFSFSFTVLTTYIVLFADFGTEKHCFSPIRQWFNVKRHGFWSLSDREKNDLKEQGRL</sequence>
<dbReference type="EMBL" id="JAEPRA010000006">
    <property type="protein sequence ID" value="KAG2183824.1"/>
    <property type="molecule type" value="Genomic_DNA"/>
</dbReference>
<evidence type="ECO:0000313" key="1">
    <source>
        <dbReference type="EMBL" id="KAG2183824.1"/>
    </source>
</evidence>
<reference evidence="1" key="1">
    <citation type="submission" date="2020-12" db="EMBL/GenBank/DDBJ databases">
        <title>Metabolic potential, ecology and presence of endohyphal bacteria is reflected in genomic diversity of Mucoromycotina.</title>
        <authorList>
            <person name="Muszewska A."/>
            <person name="Okrasinska A."/>
            <person name="Steczkiewicz K."/>
            <person name="Drgas O."/>
            <person name="Orlowska M."/>
            <person name="Perlinska-Lenart U."/>
            <person name="Aleksandrzak-Piekarczyk T."/>
            <person name="Szatraj K."/>
            <person name="Zielenkiewicz U."/>
            <person name="Pilsyk S."/>
            <person name="Malc E."/>
            <person name="Mieczkowski P."/>
            <person name="Kruszewska J.S."/>
            <person name="Biernat P."/>
            <person name="Pawlowska J."/>
        </authorList>
    </citation>
    <scope>NUCLEOTIDE SEQUENCE</scope>
    <source>
        <strain evidence="1">WA0000051536</strain>
    </source>
</reference>
<protein>
    <submittedName>
        <fullName evidence="1">Uncharacterized protein</fullName>
    </submittedName>
</protein>
<gene>
    <name evidence="1" type="ORF">INT44_008835</name>
</gene>
<evidence type="ECO:0000313" key="2">
    <source>
        <dbReference type="Proteomes" id="UP000612746"/>
    </source>
</evidence>
<comment type="caution">
    <text evidence="1">The sequence shown here is derived from an EMBL/GenBank/DDBJ whole genome shotgun (WGS) entry which is preliminary data.</text>
</comment>
<dbReference type="OrthoDB" id="192748at2759"/>